<dbReference type="AlphaFoldDB" id="A0AAI8Z7R0"/>
<evidence type="ECO:0000313" key="3">
    <source>
        <dbReference type="EMBL" id="CAK4033947.1"/>
    </source>
</evidence>
<evidence type="ECO:0000259" key="2">
    <source>
        <dbReference type="Pfam" id="PF13847"/>
    </source>
</evidence>
<organism evidence="3 4">
    <name type="scientific">Lecanosticta acicola</name>
    <dbReference type="NCBI Taxonomy" id="111012"/>
    <lineage>
        <taxon>Eukaryota</taxon>
        <taxon>Fungi</taxon>
        <taxon>Dikarya</taxon>
        <taxon>Ascomycota</taxon>
        <taxon>Pezizomycotina</taxon>
        <taxon>Dothideomycetes</taxon>
        <taxon>Dothideomycetidae</taxon>
        <taxon>Mycosphaerellales</taxon>
        <taxon>Mycosphaerellaceae</taxon>
        <taxon>Lecanosticta</taxon>
    </lineage>
</organism>
<comment type="caution">
    <text evidence="3">The sequence shown here is derived from an EMBL/GenBank/DDBJ whole genome shotgun (WGS) entry which is preliminary data.</text>
</comment>
<dbReference type="Pfam" id="PF13847">
    <property type="entry name" value="Methyltransf_31"/>
    <property type="match status" value="1"/>
</dbReference>
<dbReference type="CDD" id="cd02440">
    <property type="entry name" value="AdoMet_MTases"/>
    <property type="match status" value="1"/>
</dbReference>
<reference evidence="3" key="1">
    <citation type="submission" date="2023-11" db="EMBL/GenBank/DDBJ databases">
        <authorList>
            <person name="Alioto T."/>
            <person name="Alioto T."/>
            <person name="Gomez Garrido J."/>
        </authorList>
    </citation>
    <scope>NUCLEOTIDE SEQUENCE</scope>
</reference>
<protein>
    <recommendedName>
        <fullName evidence="2">Methyltransferase domain-containing protein</fullName>
    </recommendedName>
</protein>
<dbReference type="EMBL" id="CAVMBE010000098">
    <property type="protein sequence ID" value="CAK4033947.1"/>
    <property type="molecule type" value="Genomic_DNA"/>
</dbReference>
<gene>
    <name evidence="3" type="ORF">LECACI_7A009105</name>
</gene>
<dbReference type="SUPFAM" id="SSF53335">
    <property type="entry name" value="S-adenosyl-L-methionine-dependent methyltransferases"/>
    <property type="match status" value="1"/>
</dbReference>
<keyword evidence="4" id="KW-1185">Reference proteome</keyword>
<evidence type="ECO:0000256" key="1">
    <source>
        <dbReference type="SAM" id="MobiDB-lite"/>
    </source>
</evidence>
<dbReference type="InterPro" id="IPR025714">
    <property type="entry name" value="Methyltranfer_dom"/>
</dbReference>
<proteinExistence type="predicted"/>
<evidence type="ECO:0000313" key="4">
    <source>
        <dbReference type="Proteomes" id="UP001296104"/>
    </source>
</evidence>
<feature type="compositionally biased region" description="Basic and acidic residues" evidence="1">
    <location>
        <begin position="60"/>
        <end position="78"/>
    </location>
</feature>
<name>A0AAI8Z7R0_9PEZI</name>
<dbReference type="InterPro" id="IPR029063">
    <property type="entry name" value="SAM-dependent_MTases_sf"/>
</dbReference>
<feature type="region of interest" description="Disordered" evidence="1">
    <location>
        <begin position="54"/>
        <end position="78"/>
    </location>
</feature>
<accession>A0AAI8Z7R0</accession>
<dbReference type="Gene3D" id="3.40.50.150">
    <property type="entry name" value="Vaccinia Virus protein VP39"/>
    <property type="match status" value="1"/>
</dbReference>
<dbReference type="Proteomes" id="UP001296104">
    <property type="component" value="Unassembled WGS sequence"/>
</dbReference>
<dbReference type="PANTHER" id="PTHR43861">
    <property type="entry name" value="TRANS-ACONITATE 2-METHYLTRANSFERASE-RELATED"/>
    <property type="match status" value="1"/>
</dbReference>
<feature type="domain" description="Methyltransferase" evidence="2">
    <location>
        <begin position="114"/>
        <end position="222"/>
    </location>
</feature>
<sequence length="357" mass="39517">MDWLPGWRRPDFLKSKRGRNRVEDEKGDEARLVDDLFPGFKMTEEDGMLARRAYCGGTGSEREPGGVREREREKEKEKGVPWGYMLPLLEALMEEQRKDQAPPPPPPPPAPGMGIRILDVGCGAGKMAIDLAKRLGPAGEVVGVDLSAAILSSARAQAEMETTANVRFLQGDVYSLPLEAAAAAGGGGGGFDVVSTHQVLAHCREPVRAIKELMRAARKGGGGGMLCLREGDLLTAKFFPEDAVLGECFDVIRRVHASQGGAVEAGRQLQRWVREAGVERENFEVSYRAWVYETAEERREYGGHWPARCTLGMFAERAMELGVSRERLEQYALAWKRWVEDPRGRFVMIHAEVVARV</sequence>